<gene>
    <name evidence="1" type="ORF">GALMADRAFT_797762</name>
</gene>
<name>A0A067SK00_GALM3</name>
<reference evidence="2" key="1">
    <citation type="journal article" date="2014" name="Proc. Natl. Acad. Sci. U.S.A.">
        <title>Extensive sampling of basidiomycete genomes demonstrates inadequacy of the white-rot/brown-rot paradigm for wood decay fungi.</title>
        <authorList>
            <person name="Riley R."/>
            <person name="Salamov A.A."/>
            <person name="Brown D.W."/>
            <person name="Nagy L.G."/>
            <person name="Floudas D."/>
            <person name="Held B.W."/>
            <person name="Levasseur A."/>
            <person name="Lombard V."/>
            <person name="Morin E."/>
            <person name="Otillar R."/>
            <person name="Lindquist E.A."/>
            <person name="Sun H."/>
            <person name="LaButti K.M."/>
            <person name="Schmutz J."/>
            <person name="Jabbour D."/>
            <person name="Luo H."/>
            <person name="Baker S.E."/>
            <person name="Pisabarro A.G."/>
            <person name="Walton J.D."/>
            <person name="Blanchette R.A."/>
            <person name="Henrissat B."/>
            <person name="Martin F."/>
            <person name="Cullen D."/>
            <person name="Hibbett D.S."/>
            <person name="Grigoriev I.V."/>
        </authorList>
    </citation>
    <scope>NUCLEOTIDE SEQUENCE [LARGE SCALE GENOMIC DNA]</scope>
    <source>
        <strain evidence="2">CBS 339.88</strain>
    </source>
</reference>
<keyword evidence="2" id="KW-1185">Reference proteome</keyword>
<sequence length="163" mass="18235">MIMVTKTSRPHPPCKSQHAVAAPTVCLFRRIPLLRHHTDVQRSIFNLQLYWFHFIGFTNTMLSFRPLPSYRTFWIVRAQAVSIPAPCLVVPLQKTPPVSPAPAPVLPASNLTSNLNLELCRLIRHLESNHLIVASRSIKSAACQRVSSINISRGTGLQVLRPS</sequence>
<dbReference type="HOGENOM" id="CLU_1627162_0_0_1"/>
<proteinExistence type="predicted"/>
<protein>
    <submittedName>
        <fullName evidence="1">Uncharacterized protein</fullName>
    </submittedName>
</protein>
<organism evidence="1 2">
    <name type="scientific">Galerina marginata (strain CBS 339.88)</name>
    <dbReference type="NCBI Taxonomy" id="685588"/>
    <lineage>
        <taxon>Eukaryota</taxon>
        <taxon>Fungi</taxon>
        <taxon>Dikarya</taxon>
        <taxon>Basidiomycota</taxon>
        <taxon>Agaricomycotina</taxon>
        <taxon>Agaricomycetes</taxon>
        <taxon>Agaricomycetidae</taxon>
        <taxon>Agaricales</taxon>
        <taxon>Agaricineae</taxon>
        <taxon>Strophariaceae</taxon>
        <taxon>Galerina</taxon>
    </lineage>
</organism>
<dbReference type="AlphaFoldDB" id="A0A067SK00"/>
<evidence type="ECO:0000313" key="2">
    <source>
        <dbReference type="Proteomes" id="UP000027222"/>
    </source>
</evidence>
<dbReference type="Proteomes" id="UP000027222">
    <property type="component" value="Unassembled WGS sequence"/>
</dbReference>
<accession>A0A067SK00</accession>
<dbReference type="EMBL" id="KL142393">
    <property type="protein sequence ID" value="KDR71280.1"/>
    <property type="molecule type" value="Genomic_DNA"/>
</dbReference>
<evidence type="ECO:0000313" key="1">
    <source>
        <dbReference type="EMBL" id="KDR71280.1"/>
    </source>
</evidence>